<reference evidence="1 2" key="1">
    <citation type="journal article" date="2018" name="Front. Plant Sci.">
        <title>Red Clover (Trifolium pratense) and Zigzag Clover (T. medium) - A Picture of Genomic Similarities and Differences.</title>
        <authorList>
            <person name="Dluhosova J."/>
            <person name="Istvanek J."/>
            <person name="Nedelnik J."/>
            <person name="Repkova J."/>
        </authorList>
    </citation>
    <scope>NUCLEOTIDE SEQUENCE [LARGE SCALE GENOMIC DNA]</scope>
    <source>
        <strain evidence="2">cv. 10/8</strain>
        <tissue evidence="1">Leaf</tissue>
    </source>
</reference>
<feature type="non-terminal residue" evidence="1">
    <location>
        <position position="40"/>
    </location>
</feature>
<proteinExistence type="predicted"/>
<keyword evidence="2" id="KW-1185">Reference proteome</keyword>
<organism evidence="1 2">
    <name type="scientific">Trifolium medium</name>
    <dbReference type="NCBI Taxonomy" id="97028"/>
    <lineage>
        <taxon>Eukaryota</taxon>
        <taxon>Viridiplantae</taxon>
        <taxon>Streptophyta</taxon>
        <taxon>Embryophyta</taxon>
        <taxon>Tracheophyta</taxon>
        <taxon>Spermatophyta</taxon>
        <taxon>Magnoliopsida</taxon>
        <taxon>eudicotyledons</taxon>
        <taxon>Gunneridae</taxon>
        <taxon>Pentapetalae</taxon>
        <taxon>rosids</taxon>
        <taxon>fabids</taxon>
        <taxon>Fabales</taxon>
        <taxon>Fabaceae</taxon>
        <taxon>Papilionoideae</taxon>
        <taxon>50 kb inversion clade</taxon>
        <taxon>NPAAA clade</taxon>
        <taxon>Hologalegina</taxon>
        <taxon>IRL clade</taxon>
        <taxon>Trifolieae</taxon>
        <taxon>Trifolium</taxon>
    </lineage>
</organism>
<comment type="caution">
    <text evidence="1">The sequence shown here is derived from an EMBL/GenBank/DDBJ whole genome shotgun (WGS) entry which is preliminary data.</text>
</comment>
<dbReference type="Proteomes" id="UP000265520">
    <property type="component" value="Unassembled WGS sequence"/>
</dbReference>
<dbReference type="AlphaFoldDB" id="A0A392TAA0"/>
<protein>
    <submittedName>
        <fullName evidence="1">Uncharacterized protein</fullName>
    </submittedName>
</protein>
<evidence type="ECO:0000313" key="2">
    <source>
        <dbReference type="Proteomes" id="UP000265520"/>
    </source>
</evidence>
<sequence>MEALSSTTQGMLHLDGYLAVSALEESSPVERQAMALAKVE</sequence>
<dbReference type="EMBL" id="LXQA010522682">
    <property type="protein sequence ID" value="MCI57056.1"/>
    <property type="molecule type" value="Genomic_DNA"/>
</dbReference>
<evidence type="ECO:0000313" key="1">
    <source>
        <dbReference type="EMBL" id="MCI57056.1"/>
    </source>
</evidence>
<name>A0A392TAA0_9FABA</name>
<accession>A0A392TAA0</accession>